<proteinExistence type="predicted"/>
<dbReference type="PROSITE" id="PS00934">
    <property type="entry name" value="GLYOXALASE_I_1"/>
    <property type="match status" value="1"/>
</dbReference>
<dbReference type="SUPFAM" id="SSF54593">
    <property type="entry name" value="Glyoxalase/Bleomycin resistance protein/Dihydroxybiphenyl dioxygenase"/>
    <property type="match status" value="2"/>
</dbReference>
<keyword evidence="1" id="KW-0479">Metal-binding</keyword>
<keyword evidence="4" id="KW-1185">Reference proteome</keyword>
<dbReference type="InterPro" id="IPR018146">
    <property type="entry name" value="Glyoxalase_1_CS"/>
</dbReference>
<dbReference type="InterPro" id="IPR004360">
    <property type="entry name" value="Glyas_Fos-R_dOase_dom"/>
</dbReference>
<sequence>MHLTYTTLSLGQFSKYKALMLSAIVTLLLFACWVNQANAKQAHGIVGIAHVAFQVSNLEKSVKQYSQHYGFMPAFSVQDNGSASYVKISDEQFIKLVEVNEKTDNNRLIEIAFQVTNLRHFVTFLKSKGFNPSSIYIAADGTLASTLIGPSQHKLLFVEYRANSLQAKTKGQYLGENRLADRLLHVGFTVDNEAQANAFYQQALGFEEIWRAARQDNGPDAWVNMKIPESRGDYVEYVLIDGMEPSRNQLGSMNHICLLSHDIQITRQQLKQNGLDDPNRHQPMVGRSNRWIINIHDLDGTRTEFMETKPAY</sequence>
<evidence type="ECO:0000259" key="2">
    <source>
        <dbReference type="PROSITE" id="PS51819"/>
    </source>
</evidence>
<protein>
    <submittedName>
        <fullName evidence="3">VOC family protein</fullName>
    </submittedName>
</protein>
<dbReference type="PROSITE" id="PS51819">
    <property type="entry name" value="VOC"/>
    <property type="match status" value="2"/>
</dbReference>
<comment type="caution">
    <text evidence="3">The sequence shown here is derived from an EMBL/GenBank/DDBJ whole genome shotgun (WGS) entry which is preliminary data.</text>
</comment>
<dbReference type="InterPro" id="IPR037523">
    <property type="entry name" value="VOC_core"/>
</dbReference>
<name>A0ABS9D6K9_9ALTE</name>
<dbReference type="Proteomes" id="UP001521137">
    <property type="component" value="Unassembled WGS sequence"/>
</dbReference>
<dbReference type="EMBL" id="JAKGAS010000002">
    <property type="protein sequence ID" value="MCF2947662.1"/>
    <property type="molecule type" value="Genomic_DNA"/>
</dbReference>
<evidence type="ECO:0000313" key="3">
    <source>
        <dbReference type="EMBL" id="MCF2947662.1"/>
    </source>
</evidence>
<dbReference type="Gene3D" id="3.10.180.10">
    <property type="entry name" value="2,3-Dihydroxybiphenyl 1,2-Dioxygenase, domain 1"/>
    <property type="match status" value="2"/>
</dbReference>
<evidence type="ECO:0000256" key="1">
    <source>
        <dbReference type="ARBA" id="ARBA00022723"/>
    </source>
</evidence>
<feature type="domain" description="VOC" evidence="2">
    <location>
        <begin position="47"/>
        <end position="160"/>
    </location>
</feature>
<dbReference type="Pfam" id="PF00903">
    <property type="entry name" value="Glyoxalase"/>
    <property type="match status" value="1"/>
</dbReference>
<dbReference type="InterPro" id="IPR051785">
    <property type="entry name" value="MMCE/EMCE_epimerase"/>
</dbReference>
<dbReference type="RefSeq" id="WP_235311181.1">
    <property type="nucleotide sequence ID" value="NZ_JAKGAS010000002.1"/>
</dbReference>
<evidence type="ECO:0000313" key="4">
    <source>
        <dbReference type="Proteomes" id="UP001521137"/>
    </source>
</evidence>
<reference evidence="3 4" key="1">
    <citation type="submission" date="2022-01" db="EMBL/GenBank/DDBJ databases">
        <title>Paraglaciecola sp. G1-23.</title>
        <authorList>
            <person name="Jin M.S."/>
            <person name="Han D.M."/>
            <person name="Kim H.M."/>
            <person name="Jeon C.O."/>
        </authorList>
    </citation>
    <scope>NUCLEOTIDE SEQUENCE [LARGE SCALE GENOMIC DNA]</scope>
    <source>
        <strain evidence="3 4">G1-23</strain>
    </source>
</reference>
<dbReference type="PANTHER" id="PTHR43048:SF3">
    <property type="entry name" value="METHYLMALONYL-COA EPIMERASE, MITOCHONDRIAL"/>
    <property type="match status" value="1"/>
</dbReference>
<accession>A0ABS9D6K9</accession>
<dbReference type="PANTHER" id="PTHR43048">
    <property type="entry name" value="METHYLMALONYL-COA EPIMERASE"/>
    <property type="match status" value="1"/>
</dbReference>
<dbReference type="InterPro" id="IPR029068">
    <property type="entry name" value="Glyas_Bleomycin-R_OHBP_Dase"/>
</dbReference>
<organism evidence="3 4">
    <name type="scientific">Paraglaciecola algarum</name>
    <dbReference type="NCBI Taxonomy" id="3050085"/>
    <lineage>
        <taxon>Bacteria</taxon>
        <taxon>Pseudomonadati</taxon>
        <taxon>Pseudomonadota</taxon>
        <taxon>Gammaproteobacteria</taxon>
        <taxon>Alteromonadales</taxon>
        <taxon>Alteromonadaceae</taxon>
        <taxon>Paraglaciecola</taxon>
    </lineage>
</organism>
<gene>
    <name evidence="3" type="ORF">L0668_06055</name>
</gene>
<feature type="domain" description="VOC" evidence="2">
    <location>
        <begin position="182"/>
        <end position="308"/>
    </location>
</feature>